<protein>
    <submittedName>
        <fullName evidence="1">Uncharacterized protein</fullName>
    </submittedName>
</protein>
<keyword evidence="2" id="KW-1185">Reference proteome</keyword>
<dbReference type="Proteomes" id="UP000269940">
    <property type="component" value="Segment"/>
</dbReference>
<dbReference type="EMBL" id="MH746814">
    <property type="protein sequence ID" value="AYD82370.1"/>
    <property type="molecule type" value="Genomic_DNA"/>
</dbReference>
<proteinExistence type="predicted"/>
<evidence type="ECO:0000313" key="1">
    <source>
        <dbReference type="EMBL" id="AYD82370.1"/>
    </source>
</evidence>
<organism evidence="1 2">
    <name type="scientific">Acinetobacter phage vB_AbaM_B09_Aci05</name>
    <dbReference type="NCBI Taxonomy" id="2315458"/>
    <lineage>
        <taxon>Viruses</taxon>
        <taxon>Duplodnaviria</taxon>
        <taxon>Heunggongvirae</taxon>
        <taxon>Uroviricota</taxon>
        <taxon>Caudoviricetes</taxon>
        <taxon>Saclayvirus</taxon>
        <taxon>Saclayvirus Aci05</taxon>
    </lineage>
</organism>
<sequence length="163" mass="17818">MENLQLQKYFPTYGDVFQDEHGVVTGYTRKTVKVTGTAGQQLLIGDFIVLDSPTAETGTIPADITAIKEAPTLAIYAGNEAYQNMNTDNPSYNHNVTDFVEGRLEQEVVVVYRGMTNVAGGSVKGTTKWFTGLKFPAGTTKADIKAVHNKLELQGIHILRQVP</sequence>
<evidence type="ECO:0000313" key="2">
    <source>
        <dbReference type="Proteomes" id="UP000269940"/>
    </source>
</evidence>
<reference evidence="1 2" key="1">
    <citation type="submission" date="2018-08" db="EMBL/GenBank/DDBJ databases">
        <title>Complete genome sequence of five Acinetobacter baumannii phages from Abidjan, Cote d'Ivoire.</title>
        <authorList>
            <person name="Essoh C."/>
            <person name="Vernadet J.-P."/>
            <person name="Vergnaud G."/>
            <person name="Resch G."/>
            <person name="Pourcel C."/>
        </authorList>
    </citation>
    <scope>NUCLEOTIDE SEQUENCE [LARGE SCALE GENOMIC DNA]</scope>
</reference>
<accession>A0A386KDU6</accession>
<gene>
    <name evidence="1" type="ORF">Aci05_028</name>
</gene>
<name>A0A386KDU6_9CAUD</name>